<dbReference type="InterPro" id="IPR029006">
    <property type="entry name" value="ADF-H/Gelsolin-like_dom_sf"/>
</dbReference>
<evidence type="ECO:0000259" key="2">
    <source>
        <dbReference type="Pfam" id="PF00241"/>
    </source>
</evidence>
<comment type="similarity">
    <text evidence="1">Belongs to the actin-binding proteins ADF family. GMF subfamily.</text>
</comment>
<dbReference type="SUPFAM" id="SSF55753">
    <property type="entry name" value="Actin depolymerizing proteins"/>
    <property type="match status" value="1"/>
</dbReference>
<dbReference type="AlphaFoldDB" id="A0AAV7YV10"/>
<organism evidence="3 4">
    <name type="scientific">Anaeramoeba flamelloides</name>
    <dbReference type="NCBI Taxonomy" id="1746091"/>
    <lineage>
        <taxon>Eukaryota</taxon>
        <taxon>Metamonada</taxon>
        <taxon>Anaeramoebidae</taxon>
        <taxon>Anaeramoeba</taxon>
    </lineage>
</organism>
<dbReference type="GO" id="GO:0071846">
    <property type="term" value="P:actin filament debranching"/>
    <property type="evidence" value="ECO:0007669"/>
    <property type="project" value="InterPro"/>
</dbReference>
<dbReference type="Gene3D" id="3.40.20.10">
    <property type="entry name" value="Severin"/>
    <property type="match status" value="1"/>
</dbReference>
<gene>
    <name evidence="3" type="ORF">M0812_22550</name>
</gene>
<dbReference type="GO" id="GO:0030864">
    <property type="term" value="C:cortical actin cytoskeleton"/>
    <property type="evidence" value="ECO:0007669"/>
    <property type="project" value="TreeGrafter"/>
</dbReference>
<evidence type="ECO:0000256" key="1">
    <source>
        <dbReference type="ARBA" id="ARBA00010055"/>
    </source>
</evidence>
<dbReference type="PANTHER" id="PTHR11249:SF2">
    <property type="entry name" value="GLIA MATURATION FACTOR"/>
    <property type="match status" value="1"/>
</dbReference>
<evidence type="ECO:0000313" key="3">
    <source>
        <dbReference type="EMBL" id="KAJ3433588.1"/>
    </source>
</evidence>
<evidence type="ECO:0000313" key="4">
    <source>
        <dbReference type="Proteomes" id="UP001146793"/>
    </source>
</evidence>
<name>A0AAV7YV10_9EUKA</name>
<comment type="caution">
    <text evidence="3">The sequence shown here is derived from an EMBL/GenBank/DDBJ whole genome shotgun (WGS) entry which is preliminary data.</text>
</comment>
<dbReference type="PANTHER" id="PTHR11249">
    <property type="entry name" value="GLIAL FACTOR NATURATION FACTOR"/>
    <property type="match status" value="1"/>
</dbReference>
<dbReference type="InterPro" id="IPR002108">
    <property type="entry name" value="ADF-H"/>
</dbReference>
<proteinExistence type="inferred from homology"/>
<dbReference type="GO" id="GO:0071933">
    <property type="term" value="F:Arp2/3 complex binding"/>
    <property type="evidence" value="ECO:0007669"/>
    <property type="project" value="InterPro"/>
</dbReference>
<feature type="domain" description="ADF-H" evidence="2">
    <location>
        <begin position="19"/>
        <end position="110"/>
    </location>
</feature>
<dbReference type="Proteomes" id="UP001146793">
    <property type="component" value="Unassembled WGS sequence"/>
</dbReference>
<reference evidence="3" key="1">
    <citation type="submission" date="2022-08" db="EMBL/GenBank/DDBJ databases">
        <title>Novel sulphate-reducing endosymbionts in the free-living metamonad Anaeramoeba.</title>
        <authorList>
            <person name="Jerlstrom-Hultqvist J."/>
            <person name="Cepicka I."/>
            <person name="Gallot-Lavallee L."/>
            <person name="Salas-Leiva D."/>
            <person name="Curtis B.A."/>
            <person name="Zahonova K."/>
            <person name="Pipaliya S."/>
            <person name="Dacks J."/>
            <person name="Roger A.J."/>
        </authorList>
    </citation>
    <scope>NUCLEOTIDE SEQUENCE</scope>
    <source>
        <strain evidence="3">Busselton2</strain>
    </source>
</reference>
<dbReference type="GO" id="GO:0003779">
    <property type="term" value="F:actin binding"/>
    <property type="evidence" value="ECO:0007669"/>
    <property type="project" value="InterPro"/>
</dbReference>
<accession>A0AAV7YV10</accession>
<protein>
    <recommendedName>
        <fullName evidence="2">ADF-H domain-containing protein</fullName>
    </recommendedName>
</protein>
<dbReference type="GO" id="GO:0034316">
    <property type="term" value="P:negative regulation of Arp2/3 complex-mediated actin nucleation"/>
    <property type="evidence" value="ECO:0007669"/>
    <property type="project" value="TreeGrafter"/>
</dbReference>
<dbReference type="Pfam" id="PF00241">
    <property type="entry name" value="Cofilin_ADF"/>
    <property type="match status" value="1"/>
</dbReference>
<dbReference type="InterPro" id="IPR011171">
    <property type="entry name" value="GMF"/>
</dbReference>
<sequence length="160" mass="19219">MLYSKLEHNNFQKENQKSFKVNSTIQKQIKEFSKYKKKSHGIILSLNEKTQEFEIDFSFETNEINEIKALLKSNRPSYVCYNYEYKIDETDLFSRFELKKIFIHYSPIECLKTVQQLYNDNQSIIGNYIPFDVFWKVSETGILHNQSIRILLQQKLKQNK</sequence>
<dbReference type="EMBL" id="JANTQA010000047">
    <property type="protein sequence ID" value="KAJ3433588.1"/>
    <property type="molecule type" value="Genomic_DNA"/>
</dbReference>